<sequence length="321" mass="34878">MASSHHAGHSAYLYMWFLRRHTGLVLAISKCWPPDRPPSSPLSSQSQCTDSLRQAEISGGGPGSTDSSSCIVLPGRVLSDVGEDGEGCLTSIDTGDVTYILETYFAMRQFGMLSSLLLFSRASVTESLSRAALIVIPTSNERYMVEVWRSVHQPLNMHFLVLNTAPVVHVMPAAPSDADMCDAAPIKIGVLTRAKSGVRARTSSFSHFSSRGCSVLDRTLAYRRLRPLPDSESGAVDLSKIDTMPRLVCISTHVSVVASQWRGRPSMPSHKQIQKHDKSYQNVLLPHGANGGRMHISSSLSSPAAYSPPRPLAIHLREACL</sequence>
<reference evidence="3 4" key="1">
    <citation type="journal article" date="2024" name="J Genomics">
        <title>Draft genome sequencing and assembly of Favolaschia claudopus CIRM-BRFM 2984 isolated from oak limbs.</title>
        <authorList>
            <person name="Navarro D."/>
            <person name="Drula E."/>
            <person name="Chaduli D."/>
            <person name="Cazenave R."/>
            <person name="Ahrendt S."/>
            <person name="Wang J."/>
            <person name="Lipzen A."/>
            <person name="Daum C."/>
            <person name="Barry K."/>
            <person name="Grigoriev I.V."/>
            <person name="Favel A."/>
            <person name="Rosso M.N."/>
            <person name="Martin F."/>
        </authorList>
    </citation>
    <scope>NUCLEOTIDE SEQUENCE [LARGE SCALE GENOMIC DNA]</scope>
    <source>
        <strain evidence="3 4">CIRM-BRFM 2984</strain>
    </source>
</reference>
<feature type="chain" id="PRO_5043788084" evidence="2">
    <location>
        <begin position="28"/>
        <end position="321"/>
    </location>
</feature>
<gene>
    <name evidence="3" type="ORF">R3P38DRAFT_3295166</name>
</gene>
<accession>A0AAV9ZBN0</accession>
<dbReference type="AlphaFoldDB" id="A0AAV9ZBN0"/>
<dbReference type="EMBL" id="JAWWNJ010000167">
    <property type="protein sequence ID" value="KAK6977584.1"/>
    <property type="molecule type" value="Genomic_DNA"/>
</dbReference>
<dbReference type="Proteomes" id="UP001362999">
    <property type="component" value="Unassembled WGS sequence"/>
</dbReference>
<comment type="caution">
    <text evidence="3">The sequence shown here is derived from an EMBL/GenBank/DDBJ whole genome shotgun (WGS) entry which is preliminary data.</text>
</comment>
<evidence type="ECO:0000313" key="4">
    <source>
        <dbReference type="Proteomes" id="UP001362999"/>
    </source>
</evidence>
<feature type="region of interest" description="Disordered" evidence="1">
    <location>
        <begin position="37"/>
        <end position="68"/>
    </location>
</feature>
<protein>
    <submittedName>
        <fullName evidence="3">Uncharacterized protein</fullName>
    </submittedName>
</protein>
<proteinExistence type="predicted"/>
<evidence type="ECO:0000256" key="2">
    <source>
        <dbReference type="SAM" id="SignalP"/>
    </source>
</evidence>
<keyword evidence="2" id="KW-0732">Signal</keyword>
<evidence type="ECO:0000256" key="1">
    <source>
        <dbReference type="SAM" id="MobiDB-lite"/>
    </source>
</evidence>
<keyword evidence="4" id="KW-1185">Reference proteome</keyword>
<evidence type="ECO:0000313" key="3">
    <source>
        <dbReference type="EMBL" id="KAK6977584.1"/>
    </source>
</evidence>
<organism evidence="3 4">
    <name type="scientific">Favolaschia claudopus</name>
    <dbReference type="NCBI Taxonomy" id="2862362"/>
    <lineage>
        <taxon>Eukaryota</taxon>
        <taxon>Fungi</taxon>
        <taxon>Dikarya</taxon>
        <taxon>Basidiomycota</taxon>
        <taxon>Agaricomycotina</taxon>
        <taxon>Agaricomycetes</taxon>
        <taxon>Agaricomycetidae</taxon>
        <taxon>Agaricales</taxon>
        <taxon>Marasmiineae</taxon>
        <taxon>Mycenaceae</taxon>
        <taxon>Favolaschia</taxon>
    </lineage>
</organism>
<feature type="signal peptide" evidence="2">
    <location>
        <begin position="1"/>
        <end position="27"/>
    </location>
</feature>
<name>A0AAV9ZBN0_9AGAR</name>